<dbReference type="InterPro" id="IPR013083">
    <property type="entry name" value="Znf_RING/FYVE/PHD"/>
</dbReference>
<organism evidence="8 9">
    <name type="scientific">Biomphalaria pfeifferi</name>
    <name type="common">Bloodfluke planorb</name>
    <name type="synonym">Freshwater snail</name>
    <dbReference type="NCBI Taxonomy" id="112525"/>
    <lineage>
        <taxon>Eukaryota</taxon>
        <taxon>Metazoa</taxon>
        <taxon>Spiralia</taxon>
        <taxon>Lophotrochozoa</taxon>
        <taxon>Mollusca</taxon>
        <taxon>Gastropoda</taxon>
        <taxon>Heterobranchia</taxon>
        <taxon>Euthyneura</taxon>
        <taxon>Panpulmonata</taxon>
        <taxon>Hygrophila</taxon>
        <taxon>Lymnaeoidea</taxon>
        <taxon>Planorbidae</taxon>
        <taxon>Biomphalaria</taxon>
    </lineage>
</organism>
<proteinExistence type="predicted"/>
<evidence type="ECO:0000256" key="2">
    <source>
        <dbReference type="ARBA" id="ARBA00022771"/>
    </source>
</evidence>
<keyword evidence="1" id="KW-0479">Metal-binding</keyword>
<dbReference type="PROSITE" id="PS50119">
    <property type="entry name" value="ZF_BBOX"/>
    <property type="match status" value="1"/>
</dbReference>
<dbReference type="InterPro" id="IPR001841">
    <property type="entry name" value="Znf_RING"/>
</dbReference>
<dbReference type="Gene3D" id="3.30.40.10">
    <property type="entry name" value="Zinc/RING finger domain, C3HC4 (zinc finger)"/>
    <property type="match status" value="1"/>
</dbReference>
<dbReference type="SUPFAM" id="SSF57845">
    <property type="entry name" value="B-box zinc-binding domain"/>
    <property type="match status" value="1"/>
</dbReference>
<dbReference type="PANTHER" id="PTHR25462">
    <property type="entry name" value="BONUS, ISOFORM C-RELATED"/>
    <property type="match status" value="1"/>
</dbReference>
<keyword evidence="2 4" id="KW-0863">Zinc-finger</keyword>
<dbReference type="Pfam" id="PF22586">
    <property type="entry name" value="ANCHR-like_BBOX"/>
    <property type="match status" value="1"/>
</dbReference>
<evidence type="ECO:0000256" key="4">
    <source>
        <dbReference type="PROSITE-ProRule" id="PRU00024"/>
    </source>
</evidence>
<dbReference type="Pfam" id="PF13445">
    <property type="entry name" value="zf-RING_UBOX"/>
    <property type="match status" value="1"/>
</dbReference>
<accession>A0AAD8BW77</accession>
<dbReference type="GO" id="GO:0061630">
    <property type="term" value="F:ubiquitin protein ligase activity"/>
    <property type="evidence" value="ECO:0007669"/>
    <property type="project" value="TreeGrafter"/>
</dbReference>
<evidence type="ECO:0000259" key="6">
    <source>
        <dbReference type="PROSITE" id="PS50089"/>
    </source>
</evidence>
<dbReference type="AlphaFoldDB" id="A0AAD8BW77"/>
<sequence length="806" mass="89112">MRSMSSMFNSTTNCLLVKTQENISLQDVNFVEMEEELTCPVCLELFADPLMLPCSHSICKTCLLDIMKCRSKQGKDGMECPACRESHKLIADQINKLPKNLALENIVFRYQEIRSHNMSKAGKLLYKESDVNDCKNKPDSPSTNNSEEFLCGMCDGPDKNPADWFCSKCTVLYCQNCLGKYHPKRGPLSKHKLMKPMMKETLESSIHCPDHECEAASIFCGTCKVVACHLCVCQGIGQHCSHIILDLETAKKHLQEALLKAKGDLDTIINSIAKKDSTVNTKLQFIKSLEMCAVSNISSQCNCILADVAQTLELARKKSVRSILDISSKHSSNLVSSSQQIKSLLSQCQNLEAVCKDLLGMQKSETLSCPSANAQSQRHFSSPAICLSETVSSSAEIAEYSDPFSDSQDKCVSSAEALDRDRDKIKNDDSEGNKQQEGKKRASSDSINLRLSSQKSVEDRSPKQNRVSTRTFYTPLKEKPNALVEDDLARTRKSVVDQKNSERKMSAGQIGLKKLLAGEIGMSDLKDKVSFELGSDKDRDTSEDMLLQRADEVDPIIQHIATLSKESESDQMPDLQDTQLGDDEAKINNCVLSFHATTLALLSNISDDTEMDCPIITPSIRSVVSPATVSGAPRVQNRLLITWGFSSNTFTAEPIEHSAQWSVHISRNANHFGDIKSGYLFGVGVSTKPLNSKDQVGMTSESDGIVCVNGQLALCQDSQLNIISPLRDLPVVITLYVDKNHLGYIMSYKITFTDSSSSVRGKRLIQLSPDESPDSVDKQNVPEVKVYPVFTLSQRVKMQFPLSSDV</sequence>
<dbReference type="EMBL" id="JASAOG010000028">
    <property type="protein sequence ID" value="KAK0061816.1"/>
    <property type="molecule type" value="Genomic_DNA"/>
</dbReference>
<dbReference type="SMART" id="SM00184">
    <property type="entry name" value="RING"/>
    <property type="match status" value="1"/>
</dbReference>
<evidence type="ECO:0000256" key="5">
    <source>
        <dbReference type="SAM" id="MobiDB-lite"/>
    </source>
</evidence>
<dbReference type="Proteomes" id="UP001233172">
    <property type="component" value="Unassembled WGS sequence"/>
</dbReference>
<reference evidence="8" key="1">
    <citation type="journal article" date="2023" name="PLoS Negl. Trop. Dis.">
        <title>A genome sequence for Biomphalaria pfeifferi, the major vector snail for the human-infecting parasite Schistosoma mansoni.</title>
        <authorList>
            <person name="Bu L."/>
            <person name="Lu L."/>
            <person name="Laidemitt M.R."/>
            <person name="Zhang S.M."/>
            <person name="Mutuku M."/>
            <person name="Mkoji G."/>
            <person name="Steinauer M."/>
            <person name="Loker E.S."/>
        </authorList>
    </citation>
    <scope>NUCLEOTIDE SEQUENCE</scope>
    <source>
        <strain evidence="8">KasaAsao</strain>
    </source>
</reference>
<name>A0AAD8BW77_BIOPF</name>
<dbReference type="PROSITE" id="PS00518">
    <property type="entry name" value="ZF_RING_1"/>
    <property type="match status" value="1"/>
</dbReference>
<evidence type="ECO:0000256" key="3">
    <source>
        <dbReference type="ARBA" id="ARBA00022833"/>
    </source>
</evidence>
<dbReference type="PROSITE" id="PS50089">
    <property type="entry name" value="ZF_RING_2"/>
    <property type="match status" value="1"/>
</dbReference>
<dbReference type="InterPro" id="IPR027370">
    <property type="entry name" value="Znf-RING_euk"/>
</dbReference>
<feature type="compositionally biased region" description="Polar residues" evidence="5">
    <location>
        <begin position="444"/>
        <end position="455"/>
    </location>
</feature>
<dbReference type="Gene3D" id="3.30.160.60">
    <property type="entry name" value="Classic Zinc Finger"/>
    <property type="match status" value="1"/>
</dbReference>
<gene>
    <name evidence="8" type="ORF">Bpfe_008731</name>
</gene>
<dbReference type="PANTHER" id="PTHR25462:SF306">
    <property type="entry name" value="TRIPARTITE MOTIF CONTAINING 9"/>
    <property type="match status" value="1"/>
</dbReference>
<evidence type="ECO:0000313" key="8">
    <source>
        <dbReference type="EMBL" id="KAK0061816.1"/>
    </source>
</evidence>
<feature type="domain" description="RING-type" evidence="6">
    <location>
        <begin position="39"/>
        <end position="84"/>
    </location>
</feature>
<comment type="caution">
    <text evidence="8">The sequence shown here is derived from an EMBL/GenBank/DDBJ whole genome shotgun (WGS) entry which is preliminary data.</text>
</comment>
<feature type="region of interest" description="Disordered" evidence="5">
    <location>
        <begin position="403"/>
        <end position="470"/>
    </location>
</feature>
<evidence type="ECO:0000313" key="9">
    <source>
        <dbReference type="Proteomes" id="UP001233172"/>
    </source>
</evidence>
<feature type="domain" description="B box-type" evidence="7">
    <location>
        <begin position="203"/>
        <end position="247"/>
    </location>
</feature>
<keyword evidence="9" id="KW-1185">Reference proteome</keyword>
<protein>
    <submittedName>
        <fullName evidence="8">E3 ubiquitin-protein ligase Trim36</fullName>
    </submittedName>
</protein>
<dbReference type="InterPro" id="IPR047153">
    <property type="entry name" value="TRIM45/56/19-like"/>
</dbReference>
<dbReference type="InterPro" id="IPR017907">
    <property type="entry name" value="Znf_RING_CS"/>
</dbReference>
<dbReference type="GO" id="GO:0008270">
    <property type="term" value="F:zinc ion binding"/>
    <property type="evidence" value="ECO:0007669"/>
    <property type="project" value="UniProtKB-KW"/>
</dbReference>
<dbReference type="SUPFAM" id="SSF57850">
    <property type="entry name" value="RING/U-box"/>
    <property type="match status" value="1"/>
</dbReference>
<evidence type="ECO:0000259" key="7">
    <source>
        <dbReference type="PROSITE" id="PS50119"/>
    </source>
</evidence>
<feature type="compositionally biased region" description="Basic and acidic residues" evidence="5">
    <location>
        <begin position="417"/>
        <end position="443"/>
    </location>
</feature>
<reference evidence="8" key="2">
    <citation type="submission" date="2023-04" db="EMBL/GenBank/DDBJ databases">
        <authorList>
            <person name="Bu L."/>
            <person name="Lu L."/>
            <person name="Laidemitt M.R."/>
            <person name="Zhang S.M."/>
            <person name="Mutuku M."/>
            <person name="Mkoji G."/>
            <person name="Steinauer M."/>
            <person name="Loker E.S."/>
        </authorList>
    </citation>
    <scope>NUCLEOTIDE SEQUENCE</scope>
    <source>
        <strain evidence="8">KasaAsao</strain>
        <tissue evidence="8">Whole Snail</tissue>
    </source>
</reference>
<keyword evidence="3" id="KW-0862">Zinc</keyword>
<dbReference type="Gene3D" id="4.10.830.40">
    <property type="match status" value="1"/>
</dbReference>
<evidence type="ECO:0000256" key="1">
    <source>
        <dbReference type="ARBA" id="ARBA00022723"/>
    </source>
</evidence>
<dbReference type="InterPro" id="IPR000315">
    <property type="entry name" value="Znf_B-box"/>
</dbReference>